<evidence type="ECO:0008006" key="5">
    <source>
        <dbReference type="Google" id="ProtNLM"/>
    </source>
</evidence>
<reference evidence="3 4" key="1">
    <citation type="journal article" date="2016" name="Sci. Rep.">
        <title>Peltaster fructicola genome reveals evolution from an invasive phytopathogen to an ectophytic parasite.</title>
        <authorList>
            <person name="Xu C."/>
            <person name="Chen H."/>
            <person name="Gleason M.L."/>
            <person name="Xu J.R."/>
            <person name="Liu H."/>
            <person name="Zhang R."/>
            <person name="Sun G."/>
        </authorList>
    </citation>
    <scope>NUCLEOTIDE SEQUENCE [LARGE SCALE GENOMIC DNA]</scope>
    <source>
        <strain evidence="3 4">LNHT1506</strain>
    </source>
</reference>
<evidence type="ECO:0000313" key="4">
    <source>
        <dbReference type="Proteomes" id="UP000503462"/>
    </source>
</evidence>
<comment type="similarity">
    <text evidence="1">Belongs to the actin family.</text>
</comment>
<proteinExistence type="inferred from homology"/>
<feature type="region of interest" description="Disordered" evidence="2">
    <location>
        <begin position="249"/>
        <end position="304"/>
    </location>
</feature>
<accession>A0A6H0XKC3</accession>
<evidence type="ECO:0000313" key="3">
    <source>
        <dbReference type="EMBL" id="QIW95181.1"/>
    </source>
</evidence>
<dbReference type="SUPFAM" id="SSF53067">
    <property type="entry name" value="Actin-like ATPase domain"/>
    <property type="match status" value="2"/>
</dbReference>
<sequence length="638" mass="69152">MPLFKDDQILIIAPGSQTTLAQLGLPESYTPARYRLRSCMFAAEKAGEYEPIKIRKKLQAPAPAQPQTNGDATNGEQPEAKAEEPEWEEDRLSEEGAIWPIQGGRIVDWPCFYALMDHVYKTINPSFHTPILLIAQPIWTAKDHEHVTQFFFERFKTPAFSMVDSATAAGYAYGIPTATIVDIGHTKADVTCFADFLLHDSTRSAAVEHCGGEAMTQRLVELLSAKTGFNREICDQLKRSNICEILPSDEEIPSNTAPEEVSNPAAAASTGIDPASERRNSATAVGAVPRGPGPGTEVGEEKKLEDEEGVLDIASIVTGGNMGEYLAQKEREKAEKVAAKQQKKAGDNVANTGPRAVKLSNSKRARNTFIYEDLTLRDAMTNAGVNNKVAEMASALENHMPAESAEDAAGQDIPTESTAAFKREIEVGTERFHAASGGILDRLADTIFRTIQSCSDINKRTDLWDNMIIVGNGAKVRGFKEALLSRLSAKYLISPSSATIFTSELPSNLSTPIATGANTPQPQHHGQFHHPGGVNPLLLAATTAQNPHLAPPGSMGGQSFMHHTTHTSHGQTPTSIKLAKIPEYFPEWKDVGYDEATFLGAQVAAKVLFISDSGQSNGYMMRTHYNEVGPGGIHEVYL</sequence>
<feature type="compositionally biased region" description="Polar residues" evidence="2">
    <location>
        <begin position="65"/>
        <end position="75"/>
    </location>
</feature>
<name>A0A6H0XKC3_9PEZI</name>
<evidence type="ECO:0000256" key="2">
    <source>
        <dbReference type="SAM" id="MobiDB-lite"/>
    </source>
</evidence>
<dbReference type="AlphaFoldDB" id="A0A6H0XKC3"/>
<dbReference type="EMBL" id="CP051139">
    <property type="protein sequence ID" value="QIW95181.1"/>
    <property type="molecule type" value="Genomic_DNA"/>
</dbReference>
<keyword evidence="4" id="KW-1185">Reference proteome</keyword>
<dbReference type="SMART" id="SM00268">
    <property type="entry name" value="ACTIN"/>
    <property type="match status" value="1"/>
</dbReference>
<evidence type="ECO:0000256" key="1">
    <source>
        <dbReference type="RuleBase" id="RU000487"/>
    </source>
</evidence>
<dbReference type="OrthoDB" id="74201at2759"/>
<feature type="region of interest" description="Disordered" evidence="2">
    <location>
        <begin position="58"/>
        <end position="92"/>
    </location>
</feature>
<dbReference type="Gene3D" id="3.90.640.60">
    <property type="match status" value="1"/>
</dbReference>
<gene>
    <name evidence="3" type="ORF">AMS68_000699</name>
</gene>
<dbReference type="InterPro" id="IPR043129">
    <property type="entry name" value="ATPase_NBD"/>
</dbReference>
<dbReference type="InterPro" id="IPR004000">
    <property type="entry name" value="Actin"/>
</dbReference>
<dbReference type="Proteomes" id="UP000503462">
    <property type="component" value="Chromosome 1"/>
</dbReference>
<dbReference type="Gene3D" id="3.30.420.40">
    <property type="match status" value="3"/>
</dbReference>
<dbReference type="PANTHER" id="PTHR11937">
    <property type="entry name" value="ACTIN"/>
    <property type="match status" value="1"/>
</dbReference>
<protein>
    <recommendedName>
        <fullName evidence="5">Actin-like ATPase domain-containing protein</fullName>
    </recommendedName>
</protein>
<organism evidence="3 4">
    <name type="scientific">Peltaster fructicola</name>
    <dbReference type="NCBI Taxonomy" id="286661"/>
    <lineage>
        <taxon>Eukaryota</taxon>
        <taxon>Fungi</taxon>
        <taxon>Dikarya</taxon>
        <taxon>Ascomycota</taxon>
        <taxon>Pezizomycotina</taxon>
        <taxon>Dothideomycetes</taxon>
        <taxon>Dothideomycetes incertae sedis</taxon>
        <taxon>Peltaster</taxon>
    </lineage>
</organism>
<dbReference type="Pfam" id="PF00022">
    <property type="entry name" value="Actin"/>
    <property type="match status" value="1"/>
</dbReference>